<sequence>MSGVSQVRWHGAWLQGGFGFAQWGLLRWGVAVVLAGGATGAHAYDAQRAQALAKQNACLGCHAIERKLVGPSFAEIAQRYNADAVAPARLVKKVVQGGAGVWGPIPMPSHPRLNEADAKVLVDWVLAGAPRK</sequence>
<gene>
    <name evidence="8" type="ORF">B0O95_102153</name>
</gene>
<dbReference type="Pfam" id="PF00034">
    <property type="entry name" value="Cytochrom_C"/>
    <property type="match status" value="1"/>
</dbReference>
<comment type="caution">
    <text evidence="8">The sequence shown here is derived from an EMBL/GenBank/DDBJ whole genome shotgun (WGS) entry which is preliminary data.</text>
</comment>
<evidence type="ECO:0000256" key="2">
    <source>
        <dbReference type="ARBA" id="ARBA00022617"/>
    </source>
</evidence>
<evidence type="ECO:0000256" key="5">
    <source>
        <dbReference type="ARBA" id="ARBA00023004"/>
    </source>
</evidence>
<evidence type="ECO:0000313" key="8">
    <source>
        <dbReference type="EMBL" id="PPB84754.1"/>
    </source>
</evidence>
<evidence type="ECO:0000256" key="4">
    <source>
        <dbReference type="ARBA" id="ARBA00022982"/>
    </source>
</evidence>
<feature type="binding site" description="covalent" evidence="6">
    <location>
        <position position="62"/>
    </location>
    <ligand>
        <name>heme c</name>
        <dbReference type="ChEBI" id="CHEBI:61717"/>
    </ligand>
</feature>
<dbReference type="EMBL" id="PRDW01000002">
    <property type="protein sequence ID" value="PPB84754.1"/>
    <property type="molecule type" value="Genomic_DNA"/>
</dbReference>
<evidence type="ECO:0000313" key="9">
    <source>
        <dbReference type="Proteomes" id="UP000243096"/>
    </source>
</evidence>
<feature type="domain" description="Cytochrome c" evidence="7">
    <location>
        <begin position="35"/>
        <end position="129"/>
    </location>
</feature>
<dbReference type="RefSeq" id="WP_104076475.1">
    <property type="nucleotide sequence ID" value="NZ_CP062178.1"/>
</dbReference>
<dbReference type="GO" id="GO:0009055">
    <property type="term" value="F:electron transfer activity"/>
    <property type="evidence" value="ECO:0007669"/>
    <property type="project" value="InterPro"/>
</dbReference>
<keyword evidence="3 6" id="KW-0479">Metal-binding</keyword>
<proteinExistence type="predicted"/>
<dbReference type="PRINTS" id="PR00606">
    <property type="entry name" value="CYTCHROMECID"/>
</dbReference>
<keyword evidence="4" id="KW-0249">Electron transport</keyword>
<dbReference type="SUPFAM" id="SSF46626">
    <property type="entry name" value="Cytochrome c"/>
    <property type="match status" value="1"/>
</dbReference>
<keyword evidence="2 6" id="KW-0349">Heme</keyword>
<evidence type="ECO:0000256" key="6">
    <source>
        <dbReference type="PIRSR" id="PIRSR602324-1"/>
    </source>
</evidence>
<feature type="binding site" description="covalent" evidence="6">
    <location>
        <position position="58"/>
    </location>
    <ligand>
        <name>heme c</name>
        <dbReference type="ChEBI" id="CHEBI:61717"/>
    </ligand>
</feature>
<dbReference type="Gene3D" id="1.10.760.10">
    <property type="entry name" value="Cytochrome c-like domain"/>
    <property type="match status" value="1"/>
</dbReference>
<comment type="PTM">
    <text evidence="6">Binds 1 heme c group covalently per subunit.</text>
</comment>
<protein>
    <submittedName>
        <fullName evidence="8">Cytochrome c</fullName>
    </submittedName>
</protein>
<dbReference type="Proteomes" id="UP000243096">
    <property type="component" value="Unassembled WGS sequence"/>
</dbReference>
<dbReference type="GO" id="GO:0020037">
    <property type="term" value="F:heme binding"/>
    <property type="evidence" value="ECO:0007669"/>
    <property type="project" value="InterPro"/>
</dbReference>
<evidence type="ECO:0000256" key="1">
    <source>
        <dbReference type="ARBA" id="ARBA00022448"/>
    </source>
</evidence>
<dbReference type="InterPro" id="IPR009056">
    <property type="entry name" value="Cyt_c-like_dom"/>
</dbReference>
<dbReference type="OrthoDB" id="9814063at2"/>
<reference evidence="8 9" key="1">
    <citation type="submission" date="2018-01" db="EMBL/GenBank/DDBJ databases">
        <title>Genomic Encyclopedia of Type Strains, Phase III (KMG-III): the genomes of soil and plant-associated and newly described type strains.</title>
        <authorList>
            <person name="Whitman W."/>
        </authorList>
    </citation>
    <scope>NUCLEOTIDE SEQUENCE [LARGE SCALE GENOMIC DNA]</scope>
    <source>
        <strain evidence="8 9">HKI456</strain>
    </source>
</reference>
<feature type="binding site" description="covalent" evidence="6">
    <location>
        <position position="107"/>
    </location>
    <ligand>
        <name>heme c</name>
        <dbReference type="ChEBI" id="CHEBI:61717"/>
    </ligand>
</feature>
<name>A0A2P5KDI2_9BURK</name>
<keyword evidence="5 6" id="KW-0408">Iron</keyword>
<dbReference type="GO" id="GO:0005506">
    <property type="term" value="F:iron ion binding"/>
    <property type="evidence" value="ECO:0007669"/>
    <property type="project" value="InterPro"/>
</dbReference>
<accession>A0A2P5KDI2</accession>
<dbReference type="InterPro" id="IPR002324">
    <property type="entry name" value="Cyt_c_ID"/>
</dbReference>
<dbReference type="AlphaFoldDB" id="A0A2P5KDI2"/>
<organism evidence="8 9">
    <name type="scientific">Mycetohabitans endofungorum</name>
    <dbReference type="NCBI Taxonomy" id="417203"/>
    <lineage>
        <taxon>Bacteria</taxon>
        <taxon>Pseudomonadati</taxon>
        <taxon>Pseudomonadota</taxon>
        <taxon>Betaproteobacteria</taxon>
        <taxon>Burkholderiales</taxon>
        <taxon>Burkholderiaceae</taxon>
        <taxon>Mycetohabitans</taxon>
    </lineage>
</organism>
<evidence type="ECO:0000256" key="3">
    <source>
        <dbReference type="ARBA" id="ARBA00022723"/>
    </source>
</evidence>
<evidence type="ECO:0000259" key="7">
    <source>
        <dbReference type="PROSITE" id="PS51007"/>
    </source>
</evidence>
<dbReference type="InterPro" id="IPR036909">
    <property type="entry name" value="Cyt_c-like_dom_sf"/>
</dbReference>
<keyword evidence="9" id="KW-1185">Reference proteome</keyword>
<keyword evidence="1" id="KW-0813">Transport</keyword>
<dbReference type="PROSITE" id="PS51007">
    <property type="entry name" value="CYTC"/>
    <property type="match status" value="1"/>
</dbReference>